<evidence type="ECO:0008006" key="2">
    <source>
        <dbReference type="Google" id="ProtNLM"/>
    </source>
</evidence>
<comment type="caution">
    <text evidence="1">The sequence shown here is derived from an EMBL/GenBank/DDBJ whole genome shotgun (WGS) entry which is preliminary data.</text>
</comment>
<proteinExistence type="predicted"/>
<dbReference type="Gene3D" id="2.60.120.200">
    <property type="match status" value="1"/>
</dbReference>
<evidence type="ECO:0000313" key="1">
    <source>
        <dbReference type="EMBL" id="KKL79404.1"/>
    </source>
</evidence>
<dbReference type="InterPro" id="IPR013320">
    <property type="entry name" value="ConA-like_dom_sf"/>
</dbReference>
<name>A0A0F9EZB8_9ZZZZ</name>
<organism evidence="1">
    <name type="scientific">marine sediment metagenome</name>
    <dbReference type="NCBI Taxonomy" id="412755"/>
    <lineage>
        <taxon>unclassified sequences</taxon>
        <taxon>metagenomes</taxon>
        <taxon>ecological metagenomes</taxon>
    </lineage>
</organism>
<reference evidence="1" key="1">
    <citation type="journal article" date="2015" name="Nature">
        <title>Complex archaea that bridge the gap between prokaryotes and eukaryotes.</title>
        <authorList>
            <person name="Spang A."/>
            <person name="Saw J.H."/>
            <person name="Jorgensen S.L."/>
            <person name="Zaremba-Niedzwiedzka K."/>
            <person name="Martijn J."/>
            <person name="Lind A.E."/>
            <person name="van Eijk R."/>
            <person name="Schleper C."/>
            <person name="Guy L."/>
            <person name="Ettema T.J."/>
        </authorList>
    </citation>
    <scope>NUCLEOTIDE SEQUENCE</scope>
</reference>
<protein>
    <recommendedName>
        <fullName evidence="2">LamG-like jellyroll fold domain-containing protein</fullName>
    </recommendedName>
</protein>
<sequence>WTAKANVTCTADTGDYKVGSASVKCVIASGLGVNNLIATEDFTAVNMSSADGIELWIKSSINVNAGDFEIHLDNDSACASPSETIAVPALTAGKWDRLHLDLASVADATDIASIGLYQTTDVGPCTVHIDDVRLDYKYWYMTTGETFTRSTISNAYAEFLQMAHEATPALYLGTKPNEVRKATDASNNGSWGTITEIGNHDADMTEFLEWQNLLYVMKEDKPYYIDSSGNVQDDVAPELITEKATTSGKNAMIWHNKLYTQAGDQTLLEATTGGVNTFRSPADYITNDSNFTGQIFALAHDTFYMYAITDNSSKIEVIAMRLEIIEGVSTWVVHPIQEITLAGCETAYVSTIFKKRLWISSNASGGLDFDGASGLVTVTDDTTIQNIFDGGGTISAWVNPNSDGSGDNGNIISKTKWYLAISNESGGVSKIRFSYQFSGDDASWVSTTTQVPNNTWTHIAITYDASSTSNEPIIYVNRSVVEISASTPTGTRDTDVGSDMIVGAFFNGIWEWDGFLDDVRLYSNTLTATNIDGIYNSGNGTERETSVGKIFSGKADNMFFNLDYSTGYTATIEARQVPEAVDKIIIEQYTNALISDAILDIVDKYLNGLITTTNVTVTTERVTTSFSNISPWKAISGLLQRSGRC</sequence>
<dbReference type="Pfam" id="PF13385">
    <property type="entry name" value="Laminin_G_3"/>
    <property type="match status" value="1"/>
</dbReference>
<accession>A0A0F9EZB8</accession>
<dbReference type="SUPFAM" id="SSF49899">
    <property type="entry name" value="Concanavalin A-like lectins/glucanases"/>
    <property type="match status" value="1"/>
</dbReference>
<feature type="non-terminal residue" evidence="1">
    <location>
        <position position="1"/>
    </location>
</feature>
<dbReference type="EMBL" id="LAZR01023183">
    <property type="protein sequence ID" value="KKL79404.1"/>
    <property type="molecule type" value="Genomic_DNA"/>
</dbReference>
<gene>
    <name evidence="1" type="ORF">LCGC14_2015190</name>
</gene>
<dbReference type="AlphaFoldDB" id="A0A0F9EZB8"/>
<dbReference type="Gene3D" id="2.60.120.260">
    <property type="entry name" value="Galactose-binding domain-like"/>
    <property type="match status" value="1"/>
</dbReference>